<reference evidence="7" key="1">
    <citation type="journal article" date="2014" name="Int. J. Syst. Evol. Microbiol.">
        <title>Complete genome sequence of Corynebacterium casei LMG S-19264T (=DSM 44701T), isolated from a smear-ripened cheese.</title>
        <authorList>
            <consortium name="US DOE Joint Genome Institute (JGI-PGF)"/>
            <person name="Walter F."/>
            <person name="Albersmeier A."/>
            <person name="Kalinowski J."/>
            <person name="Ruckert C."/>
        </authorList>
    </citation>
    <scope>NUCLEOTIDE SEQUENCE</scope>
    <source>
        <strain evidence="7">NBRC 112290</strain>
    </source>
</reference>
<proteinExistence type="predicted"/>
<keyword evidence="1" id="KW-0813">Transport</keyword>
<dbReference type="PANTHER" id="PTHR42794:SF1">
    <property type="entry name" value="HEMIN IMPORT ATP-BINDING PROTEIN HMUV"/>
    <property type="match status" value="1"/>
</dbReference>
<evidence type="ECO:0000256" key="3">
    <source>
        <dbReference type="ARBA" id="ARBA00022840"/>
    </source>
</evidence>
<dbReference type="PANTHER" id="PTHR42794">
    <property type="entry name" value="HEMIN IMPORT ATP-BINDING PROTEIN HMUV"/>
    <property type="match status" value="1"/>
</dbReference>
<evidence type="ECO:0000313" key="8">
    <source>
        <dbReference type="Proteomes" id="UP001157161"/>
    </source>
</evidence>
<evidence type="ECO:0000256" key="2">
    <source>
        <dbReference type="ARBA" id="ARBA00022741"/>
    </source>
</evidence>
<evidence type="ECO:0000256" key="1">
    <source>
        <dbReference type="ARBA" id="ARBA00022448"/>
    </source>
</evidence>
<sequence>MTASPQDPVPTGATASPEAPLMVASGVGVVLGGSTILDGVGLEVRPGELVALVGPNGAGKSTLLSVLAGDLEPQVGDVAVLGVELRRTPVRELARVRAVQVQESQLSFAFTVTEVVAMGRAPWRGTAAEDDDDAVVGESMSRADVTHLAPRRFPSLSGGEKARTSFARALAQRTPVLLLDEPTAALDIRHQEALLTQVRHLVDGGAAVVVVLHDLSLAGAYADRVVLLSGGRVRAEGPPDDVLTSALLTEVYGHPVEVVHHPDHPGPIVLPLRQPRTPRVTREPAPHPLVDEEITP</sequence>
<comment type="caution">
    <text evidence="7">The sequence shown here is derived from an EMBL/GenBank/DDBJ whole genome shotgun (WGS) entry which is preliminary data.</text>
</comment>
<keyword evidence="8" id="KW-1185">Reference proteome</keyword>
<evidence type="ECO:0000256" key="4">
    <source>
        <dbReference type="ARBA" id="ARBA00022967"/>
    </source>
</evidence>
<evidence type="ECO:0000256" key="5">
    <source>
        <dbReference type="SAM" id="MobiDB-lite"/>
    </source>
</evidence>
<dbReference type="SUPFAM" id="SSF52540">
    <property type="entry name" value="P-loop containing nucleoside triphosphate hydrolases"/>
    <property type="match status" value="1"/>
</dbReference>
<feature type="region of interest" description="Disordered" evidence="5">
    <location>
        <begin position="276"/>
        <end position="296"/>
    </location>
</feature>
<name>A0AA37XGA9_9MICO</name>
<dbReference type="Proteomes" id="UP001157161">
    <property type="component" value="Unassembled WGS sequence"/>
</dbReference>
<evidence type="ECO:0000259" key="6">
    <source>
        <dbReference type="PROSITE" id="PS50893"/>
    </source>
</evidence>
<dbReference type="InterPro" id="IPR027417">
    <property type="entry name" value="P-loop_NTPase"/>
</dbReference>
<dbReference type="AlphaFoldDB" id="A0AA37XGA9"/>
<reference evidence="7" key="2">
    <citation type="submission" date="2023-02" db="EMBL/GenBank/DDBJ databases">
        <authorList>
            <person name="Sun Q."/>
            <person name="Mori K."/>
        </authorList>
    </citation>
    <scope>NUCLEOTIDE SEQUENCE</scope>
    <source>
        <strain evidence="7">NBRC 112290</strain>
    </source>
</reference>
<keyword evidence="3 7" id="KW-0067">ATP-binding</keyword>
<organism evidence="7 8">
    <name type="scientific">Litorihabitans aurantiacus</name>
    <dbReference type="NCBI Taxonomy" id="1930061"/>
    <lineage>
        <taxon>Bacteria</taxon>
        <taxon>Bacillati</taxon>
        <taxon>Actinomycetota</taxon>
        <taxon>Actinomycetes</taxon>
        <taxon>Micrococcales</taxon>
        <taxon>Beutenbergiaceae</taxon>
        <taxon>Litorihabitans</taxon>
    </lineage>
</organism>
<dbReference type="InterPro" id="IPR003439">
    <property type="entry name" value="ABC_transporter-like_ATP-bd"/>
</dbReference>
<dbReference type="NCBIfam" id="NF010068">
    <property type="entry name" value="PRK13548.1"/>
    <property type="match status" value="1"/>
</dbReference>
<dbReference type="Gene3D" id="3.40.50.300">
    <property type="entry name" value="P-loop containing nucleotide triphosphate hydrolases"/>
    <property type="match status" value="1"/>
</dbReference>
<dbReference type="GO" id="GO:0005524">
    <property type="term" value="F:ATP binding"/>
    <property type="evidence" value="ECO:0007669"/>
    <property type="project" value="UniProtKB-KW"/>
</dbReference>
<dbReference type="GO" id="GO:0016887">
    <property type="term" value="F:ATP hydrolysis activity"/>
    <property type="evidence" value="ECO:0007669"/>
    <property type="project" value="InterPro"/>
</dbReference>
<evidence type="ECO:0000313" key="7">
    <source>
        <dbReference type="EMBL" id="GMA32760.1"/>
    </source>
</evidence>
<protein>
    <submittedName>
        <fullName evidence="7">Hemin import ATP-binding protein HmuV</fullName>
    </submittedName>
</protein>
<dbReference type="EMBL" id="BSUM01000001">
    <property type="protein sequence ID" value="GMA32760.1"/>
    <property type="molecule type" value="Genomic_DNA"/>
</dbReference>
<keyword evidence="2" id="KW-0547">Nucleotide-binding</keyword>
<gene>
    <name evidence="7" type="primary">hmuV</name>
    <name evidence="7" type="ORF">GCM10025875_27520</name>
</gene>
<dbReference type="Pfam" id="PF00005">
    <property type="entry name" value="ABC_tran"/>
    <property type="match status" value="1"/>
</dbReference>
<dbReference type="SMART" id="SM00382">
    <property type="entry name" value="AAA"/>
    <property type="match status" value="1"/>
</dbReference>
<feature type="domain" description="ABC transporter" evidence="6">
    <location>
        <begin position="22"/>
        <end position="255"/>
    </location>
</feature>
<dbReference type="PROSITE" id="PS50893">
    <property type="entry name" value="ABC_TRANSPORTER_2"/>
    <property type="match status" value="1"/>
</dbReference>
<keyword evidence="4" id="KW-1278">Translocase</keyword>
<accession>A0AA37XGA9</accession>
<dbReference type="CDD" id="cd03214">
    <property type="entry name" value="ABC_Iron-Siderophores_B12_Hemin"/>
    <property type="match status" value="1"/>
</dbReference>
<dbReference type="InterPro" id="IPR003593">
    <property type="entry name" value="AAA+_ATPase"/>
</dbReference>